<keyword evidence="2" id="KW-1185">Reference proteome</keyword>
<proteinExistence type="predicted"/>
<dbReference type="EnsemblProtists" id="PYU1_T005647">
    <property type="protein sequence ID" value="PYU1_T005647"/>
    <property type="gene ID" value="PYU1_G005636"/>
</dbReference>
<protein>
    <submittedName>
        <fullName evidence="1">Uncharacterized protein</fullName>
    </submittedName>
</protein>
<dbReference type="EMBL" id="GL376573">
    <property type="status" value="NOT_ANNOTATED_CDS"/>
    <property type="molecule type" value="Genomic_DNA"/>
</dbReference>
<sequence>MPPRRSPSRRRYIGWHNDSASKRSRSSEALVLTWLTTPGNYARWRTQQRGPTADSESRSALCSEVNALLHSNGIQHRKDRDIYNKIQAMEKSFLAAKRWLQETGLIPAADKRTKTSKKQQSQSPDNELEPFKVAAAVSTHPEALQAVLRAVEEERVHRETLFQLECDKLLQELEKKKVKVAFETALARKKLLDAGVSQDEIDRILPV</sequence>
<dbReference type="AlphaFoldDB" id="K3WL05"/>
<reference evidence="2" key="1">
    <citation type="journal article" date="2010" name="Genome Biol.">
        <title>Genome sequence of the necrotrophic plant pathogen Pythium ultimum reveals original pathogenicity mechanisms and effector repertoire.</title>
        <authorList>
            <person name="Levesque C.A."/>
            <person name="Brouwer H."/>
            <person name="Cano L."/>
            <person name="Hamilton J.P."/>
            <person name="Holt C."/>
            <person name="Huitema E."/>
            <person name="Raffaele S."/>
            <person name="Robideau G.P."/>
            <person name="Thines M."/>
            <person name="Win J."/>
            <person name="Zerillo M.M."/>
            <person name="Beakes G.W."/>
            <person name="Boore J.L."/>
            <person name="Busam D."/>
            <person name="Dumas B."/>
            <person name="Ferriera S."/>
            <person name="Fuerstenberg S.I."/>
            <person name="Gachon C.M."/>
            <person name="Gaulin E."/>
            <person name="Govers F."/>
            <person name="Grenville-Briggs L."/>
            <person name="Horner N."/>
            <person name="Hostetler J."/>
            <person name="Jiang R.H."/>
            <person name="Johnson J."/>
            <person name="Krajaejun T."/>
            <person name="Lin H."/>
            <person name="Meijer H.J."/>
            <person name="Moore B."/>
            <person name="Morris P."/>
            <person name="Phuntmart V."/>
            <person name="Puiu D."/>
            <person name="Shetty J."/>
            <person name="Stajich J.E."/>
            <person name="Tripathy S."/>
            <person name="Wawra S."/>
            <person name="van West P."/>
            <person name="Whitty B.R."/>
            <person name="Coutinho P.M."/>
            <person name="Henrissat B."/>
            <person name="Martin F."/>
            <person name="Thomas P.D."/>
            <person name="Tyler B.M."/>
            <person name="De Vries R.P."/>
            <person name="Kamoun S."/>
            <person name="Yandell M."/>
            <person name="Tisserat N."/>
            <person name="Buell C.R."/>
        </authorList>
    </citation>
    <scope>NUCLEOTIDE SEQUENCE</scope>
    <source>
        <strain evidence="2">DAOM:BR144</strain>
    </source>
</reference>
<dbReference type="eggNOG" id="ENOG502S73J">
    <property type="taxonomic scope" value="Eukaryota"/>
</dbReference>
<name>K3WL05_GLOUD</name>
<organism evidence="1 2">
    <name type="scientific">Globisporangium ultimum (strain ATCC 200006 / CBS 805.95 / DAOM BR144)</name>
    <name type="common">Pythium ultimum</name>
    <dbReference type="NCBI Taxonomy" id="431595"/>
    <lineage>
        <taxon>Eukaryota</taxon>
        <taxon>Sar</taxon>
        <taxon>Stramenopiles</taxon>
        <taxon>Oomycota</taxon>
        <taxon>Peronosporomycetes</taxon>
        <taxon>Pythiales</taxon>
        <taxon>Pythiaceae</taxon>
        <taxon>Globisporangium</taxon>
    </lineage>
</organism>
<evidence type="ECO:0000313" key="2">
    <source>
        <dbReference type="Proteomes" id="UP000019132"/>
    </source>
</evidence>
<dbReference type="Proteomes" id="UP000019132">
    <property type="component" value="Unassembled WGS sequence"/>
</dbReference>
<reference evidence="2" key="2">
    <citation type="submission" date="2010-04" db="EMBL/GenBank/DDBJ databases">
        <authorList>
            <person name="Buell R."/>
            <person name="Hamilton J."/>
            <person name="Hostetler J."/>
        </authorList>
    </citation>
    <scope>NUCLEOTIDE SEQUENCE [LARGE SCALE GENOMIC DNA]</scope>
    <source>
        <strain evidence="2">DAOM:BR144</strain>
    </source>
</reference>
<accession>K3WL05</accession>
<evidence type="ECO:0000313" key="1">
    <source>
        <dbReference type="EnsemblProtists" id="PYU1_T005647"/>
    </source>
</evidence>
<dbReference type="PANTHER" id="PTHR33324:SF2">
    <property type="entry name" value="MYB_SANT-LIKE DNA-BINDING DOMAIN-CONTAINING PROTEIN"/>
    <property type="match status" value="1"/>
</dbReference>
<dbReference type="InParanoid" id="K3WL05"/>
<dbReference type="PANTHER" id="PTHR33324">
    <property type="entry name" value="EXPRESSED PROTEIN"/>
    <property type="match status" value="1"/>
</dbReference>
<reference evidence="1" key="3">
    <citation type="submission" date="2015-02" db="UniProtKB">
        <authorList>
            <consortium name="EnsemblProtists"/>
        </authorList>
    </citation>
    <scope>IDENTIFICATION</scope>
    <source>
        <strain evidence="1">DAOM BR144</strain>
    </source>
</reference>
<dbReference type="HOGENOM" id="CLU_048374_1_0_1"/>
<dbReference type="VEuPathDB" id="FungiDB:PYU1_G005636"/>
<dbReference type="OMA" id="GWHNDSA"/>
<dbReference type="STRING" id="431595.K3WL05"/>